<protein>
    <submittedName>
        <fullName evidence="2">Uncharacterized protein</fullName>
    </submittedName>
</protein>
<keyword evidence="3" id="KW-1185">Reference proteome</keyword>
<sequence length="549" mass="60116">MEVRRMACPGLRLSCQMKIENSLWTATEEQHIFIYSLKDMCPLSHPQKELSCPAVVTCLFTVPAKKETLALVFVGMADGLVAVYTLVNDMPLEGETYLCSHSLNKSVFHLEDDDPRQKPYPVRSMVLVRSGSEVWYTNGPGLLVIDCISLRAVRRLDPYLHPSTVVSLASCSSGGWGEEAVWCLDDHTNTLLMYHAASYQLCASYHCGDANPLRDTFAIQRPAGVELPPPPALFQELDSPTEEPSPGEVTILYSEETGTQIIHHQDSLTDYCSMSSSSISSEQLGHMGRSSSGALSSLASSGSTPFSTDCEDGDRLQGDPSPAEPLQSHTPPHQQIQTPPHLQAHSILAVRGTLWIPRRGGDVMVIELQQQGGLLRGRVIAVLSAPGLGQYGTLVEAALVAKDAVVCGFRNENMEWCLAVWRGWGARELEIFYQSYEELGRLETSMRKRRAGLGGIHADRPHCSEGWGREMVRGVFEKRVFGDPTGVCLFLTLTDGPVNGASVAALLQHLSRRDSPTRGMTAAGHNVGQCSCTSTESNKWSSLEMERQD</sequence>
<feature type="compositionally biased region" description="Low complexity" evidence="1">
    <location>
        <begin position="290"/>
        <end position="303"/>
    </location>
</feature>
<dbReference type="Proteomes" id="UP000824540">
    <property type="component" value="Unassembled WGS sequence"/>
</dbReference>
<evidence type="ECO:0000313" key="3">
    <source>
        <dbReference type="Proteomes" id="UP000824540"/>
    </source>
</evidence>
<comment type="caution">
    <text evidence="2">The sequence shown here is derived from an EMBL/GenBank/DDBJ whole genome shotgun (WGS) entry which is preliminary data.</text>
</comment>
<proteinExistence type="predicted"/>
<evidence type="ECO:0000313" key="2">
    <source>
        <dbReference type="EMBL" id="KAG9352285.1"/>
    </source>
</evidence>
<reference evidence="2" key="1">
    <citation type="thesis" date="2021" institute="BYU ScholarsArchive" country="Provo, UT, USA">
        <title>Applications of and Algorithms for Genome Assembly and Genomic Analyses with an Emphasis on Marine Teleosts.</title>
        <authorList>
            <person name="Pickett B.D."/>
        </authorList>
    </citation>
    <scope>NUCLEOTIDE SEQUENCE</scope>
    <source>
        <strain evidence="2">HI-2016</strain>
    </source>
</reference>
<evidence type="ECO:0000256" key="1">
    <source>
        <dbReference type="SAM" id="MobiDB-lite"/>
    </source>
</evidence>
<dbReference type="SUPFAM" id="SSF50978">
    <property type="entry name" value="WD40 repeat-like"/>
    <property type="match status" value="1"/>
</dbReference>
<dbReference type="AlphaFoldDB" id="A0A8T2PIG7"/>
<name>A0A8T2PIG7_9TELE</name>
<feature type="region of interest" description="Disordered" evidence="1">
    <location>
        <begin position="282"/>
        <end position="338"/>
    </location>
</feature>
<dbReference type="InterPro" id="IPR036322">
    <property type="entry name" value="WD40_repeat_dom_sf"/>
</dbReference>
<feature type="compositionally biased region" description="Low complexity" evidence="1">
    <location>
        <begin position="327"/>
        <end position="338"/>
    </location>
</feature>
<feature type="region of interest" description="Disordered" evidence="1">
    <location>
        <begin position="228"/>
        <end position="247"/>
    </location>
</feature>
<gene>
    <name evidence="2" type="ORF">JZ751_020698</name>
</gene>
<accession>A0A8T2PIG7</accession>
<dbReference type="EMBL" id="JAFBMS010000005">
    <property type="protein sequence ID" value="KAG9352285.1"/>
    <property type="molecule type" value="Genomic_DNA"/>
</dbReference>
<organism evidence="2 3">
    <name type="scientific">Albula glossodonta</name>
    <name type="common">roundjaw bonefish</name>
    <dbReference type="NCBI Taxonomy" id="121402"/>
    <lineage>
        <taxon>Eukaryota</taxon>
        <taxon>Metazoa</taxon>
        <taxon>Chordata</taxon>
        <taxon>Craniata</taxon>
        <taxon>Vertebrata</taxon>
        <taxon>Euteleostomi</taxon>
        <taxon>Actinopterygii</taxon>
        <taxon>Neopterygii</taxon>
        <taxon>Teleostei</taxon>
        <taxon>Albuliformes</taxon>
        <taxon>Albulidae</taxon>
        <taxon>Albula</taxon>
    </lineage>
</organism>
<dbReference type="OrthoDB" id="8903468at2759"/>